<organism evidence="7 8">
    <name type="scientific">Desulfatibacillum alkenivorans DSM 16219</name>
    <dbReference type="NCBI Taxonomy" id="1121393"/>
    <lineage>
        <taxon>Bacteria</taxon>
        <taxon>Pseudomonadati</taxon>
        <taxon>Thermodesulfobacteriota</taxon>
        <taxon>Desulfobacteria</taxon>
        <taxon>Desulfobacterales</taxon>
        <taxon>Desulfatibacillaceae</taxon>
        <taxon>Desulfatibacillum</taxon>
    </lineage>
</organism>
<sequence>MSDLIQQHEMLVRLGSFFGVFLLMALWEVLAPKRRLNASKPKRWATNLGITATGSLAVRYLFSAGATGFAVLAQAKGWGVLALIDAPYWLKVLGAFLVLDFAIYMQHMIFHHLPLLWRLHMMHHADLDIDLTTGARFHPVEILLSMGIKIGVIFLIGAPVLAVLAFEVILNASAMFNHSNVRMPAGLDKILRLFLVTPDMHRVHHSVIIREFNSNFGFCLPWWDRLMGTYRAAPLKGHQGMTIGLAKFREEDKLQYLALLIMPFGKEVQRNS</sequence>
<dbReference type="STRING" id="1121393.SAMN02745216_02732"/>
<evidence type="ECO:0000259" key="6">
    <source>
        <dbReference type="Pfam" id="PF04116"/>
    </source>
</evidence>
<keyword evidence="3 5" id="KW-1133">Transmembrane helix</keyword>
<dbReference type="InterPro" id="IPR050307">
    <property type="entry name" value="Sterol_Desaturase_Related"/>
</dbReference>
<gene>
    <name evidence="7" type="ORF">SAMN02745216_02732</name>
</gene>
<dbReference type="RefSeq" id="WP_073476681.1">
    <property type="nucleotide sequence ID" value="NZ_FQZU01000016.1"/>
</dbReference>
<dbReference type="OrthoDB" id="5291790at2"/>
<keyword evidence="2 5" id="KW-0812">Transmembrane</keyword>
<keyword evidence="8" id="KW-1185">Reference proteome</keyword>
<dbReference type="EMBL" id="FQZU01000016">
    <property type="protein sequence ID" value="SHK01825.1"/>
    <property type="molecule type" value="Genomic_DNA"/>
</dbReference>
<feature type="transmembrane region" description="Helical" evidence="5">
    <location>
        <begin position="88"/>
        <end position="110"/>
    </location>
</feature>
<evidence type="ECO:0000256" key="1">
    <source>
        <dbReference type="ARBA" id="ARBA00004370"/>
    </source>
</evidence>
<feature type="transmembrane region" description="Helical" evidence="5">
    <location>
        <begin position="44"/>
        <end position="62"/>
    </location>
</feature>
<protein>
    <submittedName>
        <fullName evidence="7">Sterol desaturase/sphingolipid hydroxylase, fatty acid hydroxylase superfamily</fullName>
    </submittedName>
</protein>
<dbReference type="GO" id="GO:0016020">
    <property type="term" value="C:membrane"/>
    <property type="evidence" value="ECO:0007669"/>
    <property type="project" value="UniProtKB-SubCell"/>
</dbReference>
<proteinExistence type="predicted"/>
<evidence type="ECO:0000313" key="8">
    <source>
        <dbReference type="Proteomes" id="UP000183994"/>
    </source>
</evidence>
<comment type="subcellular location">
    <subcellularLocation>
        <location evidence="1">Membrane</location>
    </subcellularLocation>
</comment>
<dbReference type="AlphaFoldDB" id="A0A1M6P1H8"/>
<evidence type="ECO:0000313" key="7">
    <source>
        <dbReference type="EMBL" id="SHK01825.1"/>
    </source>
</evidence>
<dbReference type="GO" id="GO:0005506">
    <property type="term" value="F:iron ion binding"/>
    <property type="evidence" value="ECO:0007669"/>
    <property type="project" value="InterPro"/>
</dbReference>
<evidence type="ECO:0000256" key="3">
    <source>
        <dbReference type="ARBA" id="ARBA00022989"/>
    </source>
</evidence>
<dbReference type="InterPro" id="IPR006694">
    <property type="entry name" value="Fatty_acid_hydroxylase"/>
</dbReference>
<evidence type="ECO:0000256" key="2">
    <source>
        <dbReference type="ARBA" id="ARBA00022692"/>
    </source>
</evidence>
<name>A0A1M6P1H8_9BACT</name>
<feature type="transmembrane region" description="Helical" evidence="5">
    <location>
        <begin position="152"/>
        <end position="176"/>
    </location>
</feature>
<reference evidence="8" key="1">
    <citation type="submission" date="2016-11" db="EMBL/GenBank/DDBJ databases">
        <authorList>
            <person name="Varghese N."/>
            <person name="Submissions S."/>
        </authorList>
    </citation>
    <scope>NUCLEOTIDE SEQUENCE [LARGE SCALE GENOMIC DNA]</scope>
    <source>
        <strain evidence="8">DSM 16219</strain>
    </source>
</reference>
<dbReference type="Proteomes" id="UP000183994">
    <property type="component" value="Unassembled WGS sequence"/>
</dbReference>
<dbReference type="GO" id="GO:0008610">
    <property type="term" value="P:lipid biosynthetic process"/>
    <property type="evidence" value="ECO:0007669"/>
    <property type="project" value="InterPro"/>
</dbReference>
<evidence type="ECO:0000256" key="4">
    <source>
        <dbReference type="ARBA" id="ARBA00023136"/>
    </source>
</evidence>
<feature type="transmembrane region" description="Helical" evidence="5">
    <location>
        <begin position="12"/>
        <end position="32"/>
    </location>
</feature>
<dbReference type="PANTHER" id="PTHR11863">
    <property type="entry name" value="STEROL DESATURASE"/>
    <property type="match status" value="1"/>
</dbReference>
<accession>A0A1M6P1H8</accession>
<feature type="domain" description="Fatty acid hydroxylase" evidence="6">
    <location>
        <begin position="93"/>
        <end position="229"/>
    </location>
</feature>
<keyword evidence="4 5" id="KW-0472">Membrane</keyword>
<dbReference type="GO" id="GO:0016491">
    <property type="term" value="F:oxidoreductase activity"/>
    <property type="evidence" value="ECO:0007669"/>
    <property type="project" value="InterPro"/>
</dbReference>
<dbReference type="Pfam" id="PF04116">
    <property type="entry name" value="FA_hydroxylase"/>
    <property type="match status" value="1"/>
</dbReference>
<evidence type="ECO:0000256" key="5">
    <source>
        <dbReference type="SAM" id="Phobius"/>
    </source>
</evidence>